<protein>
    <recommendedName>
        <fullName evidence="4">DUF4906 domain-containing protein</fullName>
    </recommendedName>
</protein>
<dbReference type="EMBL" id="JACIER010000008">
    <property type="protein sequence ID" value="MBB4044336.1"/>
    <property type="molecule type" value="Genomic_DNA"/>
</dbReference>
<dbReference type="Proteomes" id="UP000560658">
    <property type="component" value="Unassembled WGS sequence"/>
</dbReference>
<accession>A0A840CYD0</accession>
<keyword evidence="1" id="KW-0732">Signal</keyword>
<evidence type="ECO:0000256" key="1">
    <source>
        <dbReference type="SAM" id="SignalP"/>
    </source>
</evidence>
<organism evidence="2 3">
    <name type="scientific">Bacteroides reticulotermitis</name>
    <dbReference type="NCBI Taxonomy" id="1133319"/>
    <lineage>
        <taxon>Bacteria</taxon>
        <taxon>Pseudomonadati</taxon>
        <taxon>Bacteroidota</taxon>
        <taxon>Bacteroidia</taxon>
        <taxon>Bacteroidales</taxon>
        <taxon>Bacteroidaceae</taxon>
        <taxon>Bacteroides</taxon>
    </lineage>
</organism>
<dbReference type="PROSITE" id="PS51257">
    <property type="entry name" value="PROKAR_LIPOPROTEIN"/>
    <property type="match status" value="1"/>
</dbReference>
<gene>
    <name evidence="2" type="ORF">GGR06_002130</name>
</gene>
<comment type="caution">
    <text evidence="2">The sequence shown here is derived from an EMBL/GenBank/DDBJ whole genome shotgun (WGS) entry which is preliminary data.</text>
</comment>
<reference evidence="2" key="1">
    <citation type="submission" date="2020-08" db="EMBL/GenBank/DDBJ databases">
        <title>Genomic Encyclopedia of Type Strains, Phase IV (KMG-IV): sequencing the most valuable type-strain genomes for metagenomic binning, comparative biology and taxonomic classification.</title>
        <authorList>
            <person name="Goeker M."/>
        </authorList>
    </citation>
    <scope>NUCLEOTIDE SEQUENCE [LARGE SCALE GENOMIC DNA]</scope>
    <source>
        <strain evidence="2">DSM 105720</strain>
    </source>
</reference>
<proteinExistence type="predicted"/>
<keyword evidence="3" id="KW-1185">Reference proteome</keyword>
<evidence type="ECO:0000313" key="2">
    <source>
        <dbReference type="EMBL" id="MBB4044336.1"/>
    </source>
</evidence>
<sequence>MKRIIYYLLPLMAALYSCADDYADSELKSNAGMVDVTFSVTTPGQSPYTYAQNVDETKSNKIETVDLLAFKIVGNDKKFAYRSKATKIDDVKKEFTATVFVDKYNKYHFVVLANSTAIIDKAYPSGIAKETLMSTVLEELTTKKELTEKWEGDANKDYFLPMWGEKDNVEVTENLKITDLKLLRMLALINVELKSTLSADKFTLEEVHLYRYYTDGMLVPDKNQLDTDQGKYKMKLPTIKAGWVPAPDVNQKAPTLCYKSSDKKTLLNTIYTFESKVPGGAANPDLGQVTCVVIGGKYNKESKTSYYRVDFGKKKADGKREYYNLVRNHSYSIIINDVLEGGFDDEDEAYRARAKNIEAEIVEWDDNVVMEGIFDGQYVLGMSHKEIHVDSDPHTFKDFIVRSDYPYFKSKYKLEVFKDAACSIPFPANEIWLNIKIDNIDSPALVNGFNEYKTTFNITKANIMTQPEVAYIRIQAGRLKLTAKVIQATPLTLDITNTSDQALTELVFWDKATGSEAQKFKVKWVPKNLTVTAASRDITFPGFRYAPTSPNKPGTSQDFEYTASNGTKTLEILPSTLLMEELNTNPFIEKRSELHFTVSEGERSRTKKLVLRQNTYHLLVDKLAPYHLLNGKEYSFRVRCNTNWAVRSVKIEDASKPQKDLTDYITTDSRDAIKDAAGGSNYNVLPDSGTIIKFQTVPAESIMRGTMIIVFKSTDSPAHFNDVTVRIPMNEFYPRYKKLQWAGSNIYFDPTTKKYTFDDVGVTTHAKYQGVKFKWGSMSAVCNINVTPQTMYFITPDIINQTYKMSPVTDKNNNTWMTHASLEDFVEAIPPAEYADEDRAYLYEITTKKTSAGDFGDICRYMTLKGMAPGGKKWRMPTLAEYRTLIFTSAIGTPGDSGIIYAGSTEKRVSGQDVMGYHWVATTRPQDGSKQVIFPAAGYIENNKTTWTWIHNENNKRVSYWTSSPMNFNTGAYALYNSTFVQTLKYGRIGRQVGQAIRCVVDEDAD</sequence>
<feature type="chain" id="PRO_5032712517" description="DUF4906 domain-containing protein" evidence="1">
    <location>
        <begin position="20"/>
        <end position="1006"/>
    </location>
</feature>
<evidence type="ECO:0008006" key="4">
    <source>
        <dbReference type="Google" id="ProtNLM"/>
    </source>
</evidence>
<dbReference type="RefSeq" id="WP_183208567.1">
    <property type="nucleotide sequence ID" value="NZ_JACIER010000008.1"/>
</dbReference>
<feature type="signal peptide" evidence="1">
    <location>
        <begin position="1"/>
        <end position="19"/>
    </location>
</feature>
<name>A0A840CYD0_9BACE</name>
<evidence type="ECO:0000313" key="3">
    <source>
        <dbReference type="Proteomes" id="UP000560658"/>
    </source>
</evidence>
<dbReference type="AlphaFoldDB" id="A0A840CYD0"/>